<dbReference type="PROSITE" id="PS51186">
    <property type="entry name" value="GNAT"/>
    <property type="match status" value="1"/>
</dbReference>
<dbReference type="eggNOG" id="COG0456">
    <property type="taxonomic scope" value="Bacteria"/>
</dbReference>
<gene>
    <name evidence="2" type="ORF">PAALTS15_28976</name>
</gene>
<organism evidence="2 3">
    <name type="scientific">Paenibacillus alvei TS-15</name>
    <dbReference type="NCBI Taxonomy" id="1117108"/>
    <lineage>
        <taxon>Bacteria</taxon>
        <taxon>Bacillati</taxon>
        <taxon>Bacillota</taxon>
        <taxon>Bacilli</taxon>
        <taxon>Bacillales</taxon>
        <taxon>Paenibacillaceae</taxon>
        <taxon>Paenibacillus</taxon>
    </lineage>
</organism>
<dbReference type="Proteomes" id="UP000015344">
    <property type="component" value="Unassembled WGS sequence"/>
</dbReference>
<keyword evidence="2" id="KW-0808">Transferase</keyword>
<sequence length="294" mass="35012">MEDLKIEPYQPERDKAQIDLLLHNDNYLLERFYQDEERNKDNILVALRDSKLVGFLSFNGFCRKPEAILYVRKEYEAEHIVPMLINQYEEMLVQNERVEHTIFTCSPRDVDVIGLLENNDYRLYFSSYMMERIGEAFPASNIVVRNYEDDDYYEWDRICELAFYYMRQRVGMYPSFFYKPLASEREGFAHNKQNMFVMTVDNTIVAIGRIDGNKIGIVAVSNEHQSRGYGRPFVQFLVNEIIRRGEEKATLQVVKGNFAKSLYESLGFKEYDYHYFYIKYFRPETRLSAPPDNY</sequence>
<name>S9TZV9_PAEAL</name>
<dbReference type="InterPro" id="IPR016181">
    <property type="entry name" value="Acyl_CoA_acyltransferase"/>
</dbReference>
<dbReference type="PATRIC" id="fig|1117108.3.peg.5988"/>
<evidence type="ECO:0000259" key="1">
    <source>
        <dbReference type="PROSITE" id="PS51186"/>
    </source>
</evidence>
<dbReference type="EMBL" id="ATMT01000104">
    <property type="protein sequence ID" value="EPY03855.1"/>
    <property type="molecule type" value="Genomic_DNA"/>
</dbReference>
<evidence type="ECO:0000313" key="3">
    <source>
        <dbReference type="Proteomes" id="UP000015344"/>
    </source>
</evidence>
<reference evidence="2 3" key="1">
    <citation type="submission" date="2013-05" db="EMBL/GenBank/DDBJ databases">
        <authorList>
            <person name="Strain E.A."/>
            <person name="Brown E."/>
            <person name="Allard M.W."/>
            <person name="Luo Y.L."/>
        </authorList>
    </citation>
    <scope>NUCLEOTIDE SEQUENCE [LARGE SCALE GENOMIC DNA]</scope>
    <source>
        <strain evidence="2 3">TS-15</strain>
    </source>
</reference>
<dbReference type="AlphaFoldDB" id="S9TZV9"/>
<comment type="caution">
    <text evidence="2">The sequence shown here is derived from an EMBL/GenBank/DDBJ whole genome shotgun (WGS) entry which is preliminary data.</text>
</comment>
<accession>S9TZV9</accession>
<proteinExistence type="predicted"/>
<feature type="domain" description="N-acetyltransferase" evidence="1">
    <location>
        <begin position="142"/>
        <end position="292"/>
    </location>
</feature>
<evidence type="ECO:0000313" key="2">
    <source>
        <dbReference type="EMBL" id="EPY03855.1"/>
    </source>
</evidence>
<dbReference type="RefSeq" id="WP_021262892.1">
    <property type="nucleotide sequence ID" value="NZ_ATMT01000104.1"/>
</dbReference>
<dbReference type="GO" id="GO:0016747">
    <property type="term" value="F:acyltransferase activity, transferring groups other than amino-acyl groups"/>
    <property type="evidence" value="ECO:0007669"/>
    <property type="project" value="InterPro"/>
</dbReference>
<dbReference type="SUPFAM" id="SSF55729">
    <property type="entry name" value="Acyl-CoA N-acyltransferases (Nat)"/>
    <property type="match status" value="1"/>
</dbReference>
<protein>
    <submittedName>
        <fullName evidence="2">Acetyltransferase</fullName>
    </submittedName>
</protein>
<dbReference type="InterPro" id="IPR013653">
    <property type="entry name" value="GCN5-like_dom"/>
</dbReference>
<dbReference type="InterPro" id="IPR000182">
    <property type="entry name" value="GNAT_dom"/>
</dbReference>
<dbReference type="Gene3D" id="3.40.630.30">
    <property type="match status" value="1"/>
</dbReference>
<dbReference type="Pfam" id="PF08445">
    <property type="entry name" value="FR47"/>
    <property type="match status" value="1"/>
</dbReference>